<proteinExistence type="predicted"/>
<dbReference type="EMBL" id="LAZR01000306">
    <property type="protein sequence ID" value="KKN75648.1"/>
    <property type="molecule type" value="Genomic_DNA"/>
</dbReference>
<dbReference type="AlphaFoldDB" id="A0A0F9WBS8"/>
<evidence type="ECO:0000313" key="1">
    <source>
        <dbReference type="EMBL" id="KKN75648.1"/>
    </source>
</evidence>
<reference evidence="1" key="1">
    <citation type="journal article" date="2015" name="Nature">
        <title>Complex archaea that bridge the gap between prokaryotes and eukaryotes.</title>
        <authorList>
            <person name="Spang A."/>
            <person name="Saw J.H."/>
            <person name="Jorgensen S.L."/>
            <person name="Zaremba-Niedzwiedzka K."/>
            <person name="Martijn J."/>
            <person name="Lind A.E."/>
            <person name="van Eijk R."/>
            <person name="Schleper C."/>
            <person name="Guy L."/>
            <person name="Ettema T.J."/>
        </authorList>
    </citation>
    <scope>NUCLEOTIDE SEQUENCE</scope>
</reference>
<name>A0A0F9WBS8_9ZZZZ</name>
<comment type="caution">
    <text evidence="1">The sequence shown here is derived from an EMBL/GenBank/DDBJ whole genome shotgun (WGS) entry which is preliminary data.</text>
</comment>
<organism evidence="1">
    <name type="scientific">marine sediment metagenome</name>
    <dbReference type="NCBI Taxonomy" id="412755"/>
    <lineage>
        <taxon>unclassified sequences</taxon>
        <taxon>metagenomes</taxon>
        <taxon>ecological metagenomes</taxon>
    </lineage>
</organism>
<sequence length="56" mass="5808">MSQAVYLVAGVVLATISYTSAPSQTTISVTKQTITVVLGVTKAYISDVVRTTANST</sequence>
<protein>
    <submittedName>
        <fullName evidence="1">Uncharacterized protein</fullName>
    </submittedName>
</protein>
<gene>
    <name evidence="1" type="ORF">LCGC14_0378860</name>
</gene>
<accession>A0A0F9WBS8</accession>